<dbReference type="Gene3D" id="3.40.50.2000">
    <property type="entry name" value="Glycogen Phosphorylase B"/>
    <property type="match status" value="2"/>
</dbReference>
<gene>
    <name evidence="4" type="primary">cpsL</name>
    <name evidence="4" type="ORF">YS146.seq-orf00013</name>
</gene>
<proteinExistence type="predicted"/>
<dbReference type="GO" id="GO:0016757">
    <property type="term" value="F:glycosyltransferase activity"/>
    <property type="evidence" value="ECO:0007669"/>
    <property type="project" value="InterPro"/>
</dbReference>
<dbReference type="InterPro" id="IPR028098">
    <property type="entry name" value="Glyco_trans_4-like_N"/>
</dbReference>
<reference evidence="4" key="1">
    <citation type="journal article" date="2015" name="Appl. Environ. Microbiol.">
        <title>Eight Novel Capsular Polysaccharide Synthesis Gene Loci Identified in Nontypeable Streptococcus suis Isolates.</title>
        <authorList>
            <person name="Zheng H."/>
            <person name="Ji S."/>
            <person name="Liu Z."/>
            <person name="Lan R."/>
            <person name="Huang Y."/>
            <person name="Bai X."/>
            <person name="Gottschalk M."/>
            <person name="Xu J."/>
        </authorList>
    </citation>
    <scope>NUCLEOTIDE SEQUENCE</scope>
    <source>
        <strain evidence="4">YS146_seq</strain>
    </source>
</reference>
<evidence type="ECO:0000259" key="3">
    <source>
        <dbReference type="Pfam" id="PF13439"/>
    </source>
</evidence>
<dbReference type="AlphaFoldDB" id="A0A0F6UX54"/>
<feature type="domain" description="Glycosyl transferase family 1" evidence="2">
    <location>
        <begin position="228"/>
        <end position="364"/>
    </location>
</feature>
<evidence type="ECO:0000313" key="4">
    <source>
        <dbReference type="EMBL" id="AKE79658.1"/>
    </source>
</evidence>
<dbReference type="EMBL" id="KM972245">
    <property type="protein sequence ID" value="AKE79658.1"/>
    <property type="molecule type" value="Genomic_DNA"/>
</dbReference>
<dbReference type="InterPro" id="IPR001296">
    <property type="entry name" value="Glyco_trans_1"/>
</dbReference>
<dbReference type="SUPFAM" id="SSF53756">
    <property type="entry name" value="UDP-Glycosyltransferase/glycogen phosphorylase"/>
    <property type="match status" value="1"/>
</dbReference>
<dbReference type="Pfam" id="PF00534">
    <property type="entry name" value="Glycos_transf_1"/>
    <property type="match status" value="1"/>
</dbReference>
<protein>
    <submittedName>
        <fullName evidence="4">Glycosyltransferase</fullName>
    </submittedName>
</protein>
<name>A0A0F6UX54_STRSU</name>
<evidence type="ECO:0000259" key="2">
    <source>
        <dbReference type="Pfam" id="PF00534"/>
    </source>
</evidence>
<sequence length="385" mass="43689">MINSVCGIRSTGRICTDLAEALTADGHIVKIAYGREHVPEQYKSYAVQIGSPRDVRLHALRSRLLDESGFGSKKATLHFIEWVKEFNPDVIHLHNIHGYYINVEVLFAYLRTCGKKILWTLHDCWAFTGHSAYFDSLECEERGICYHPSQKNDYPKSLINLSARNYEKKKNCFTAIPNLTIITPSHWLANLVKRSFLREYPVQVVYNGINTDVFYPRTQEAHVLKRKFSLEGKQVLLGVAAIWDKRKGLSDMLELAVFLKDNQKLVLIGLTEKQLQYLPENIIGISETDSASELAVWYTVADVFLNPTYQDNYPTTNIESIACGTPVITYPTGGSVESACLYGLVCRDRSVSSILESLGQMASLKKTQKLDLSVESFIHQMKEFY</sequence>
<evidence type="ECO:0000256" key="1">
    <source>
        <dbReference type="ARBA" id="ARBA00022679"/>
    </source>
</evidence>
<dbReference type="PANTHER" id="PTHR46401:SF2">
    <property type="entry name" value="GLYCOSYLTRANSFERASE WBBK-RELATED"/>
    <property type="match status" value="1"/>
</dbReference>
<dbReference type="PANTHER" id="PTHR46401">
    <property type="entry name" value="GLYCOSYLTRANSFERASE WBBK-RELATED"/>
    <property type="match status" value="1"/>
</dbReference>
<organism evidence="4">
    <name type="scientific">Streptococcus suis</name>
    <dbReference type="NCBI Taxonomy" id="1307"/>
    <lineage>
        <taxon>Bacteria</taxon>
        <taxon>Bacillati</taxon>
        <taxon>Bacillota</taxon>
        <taxon>Bacilli</taxon>
        <taxon>Lactobacillales</taxon>
        <taxon>Streptococcaceae</taxon>
        <taxon>Streptococcus</taxon>
    </lineage>
</organism>
<dbReference type="Pfam" id="PF13439">
    <property type="entry name" value="Glyco_transf_4"/>
    <property type="match status" value="1"/>
</dbReference>
<accession>A0A0F6UX54</accession>
<feature type="domain" description="Glycosyltransferase subfamily 4-like N-terminal" evidence="3">
    <location>
        <begin position="12"/>
        <end position="212"/>
    </location>
</feature>
<keyword evidence="1 4" id="KW-0808">Transferase</keyword>